<dbReference type="PANTHER" id="PTHR43586:SF8">
    <property type="entry name" value="CYSTEINE DESULFURASE 1, CHLOROPLASTIC"/>
    <property type="match status" value="1"/>
</dbReference>
<comment type="caution">
    <text evidence="4">The sequence shown here is derived from an EMBL/GenBank/DDBJ whole genome shotgun (WGS) entry which is preliminary data.</text>
</comment>
<name>A0A852TQU6_9BACI</name>
<evidence type="ECO:0000256" key="1">
    <source>
        <dbReference type="ARBA" id="ARBA00001933"/>
    </source>
</evidence>
<dbReference type="AlphaFoldDB" id="A0A852TQU6"/>
<dbReference type="Pfam" id="PF00266">
    <property type="entry name" value="Aminotran_5"/>
    <property type="match status" value="1"/>
</dbReference>
<dbReference type="InterPro" id="IPR015424">
    <property type="entry name" value="PyrdxlP-dep_Trfase"/>
</dbReference>
<dbReference type="GO" id="GO:0016829">
    <property type="term" value="F:lyase activity"/>
    <property type="evidence" value="ECO:0007669"/>
    <property type="project" value="UniProtKB-KW"/>
</dbReference>
<evidence type="ECO:0000259" key="3">
    <source>
        <dbReference type="Pfam" id="PF00266"/>
    </source>
</evidence>
<organism evidence="4 5">
    <name type="scientific">Neobacillus niacini</name>
    <dbReference type="NCBI Taxonomy" id="86668"/>
    <lineage>
        <taxon>Bacteria</taxon>
        <taxon>Bacillati</taxon>
        <taxon>Bacillota</taxon>
        <taxon>Bacilli</taxon>
        <taxon>Bacillales</taxon>
        <taxon>Bacillaceae</taxon>
        <taxon>Neobacillus</taxon>
    </lineage>
</organism>
<accession>A0A852TQU6</accession>
<feature type="domain" description="Aminotransferase class V" evidence="3">
    <location>
        <begin position="45"/>
        <end position="455"/>
    </location>
</feature>
<dbReference type="InterPro" id="IPR015422">
    <property type="entry name" value="PyrdxlP-dep_Trfase_small"/>
</dbReference>
<dbReference type="Gene3D" id="3.90.1150.10">
    <property type="entry name" value="Aspartate Aminotransferase, domain 1"/>
    <property type="match status" value="1"/>
</dbReference>
<evidence type="ECO:0000313" key="5">
    <source>
        <dbReference type="Proteomes" id="UP000548423"/>
    </source>
</evidence>
<reference evidence="5" key="1">
    <citation type="submission" date="2020-07" db="EMBL/GenBank/DDBJ databases">
        <authorList>
            <person name="Partida-Martinez L."/>
            <person name="Huntemann M."/>
            <person name="Clum A."/>
            <person name="Wang J."/>
            <person name="Palaniappan K."/>
            <person name="Ritter S."/>
            <person name="Chen I.-M."/>
            <person name="Stamatis D."/>
            <person name="Reddy T."/>
            <person name="O'Malley R."/>
            <person name="Daum C."/>
            <person name="Shapiro N."/>
            <person name="Ivanova N."/>
            <person name="Kyrpides N."/>
            <person name="Woyke T."/>
        </authorList>
    </citation>
    <scope>NUCLEOTIDE SEQUENCE [LARGE SCALE GENOMIC DNA]</scope>
    <source>
        <strain evidence="5">AT2.8</strain>
    </source>
</reference>
<reference evidence="5" key="2">
    <citation type="submission" date="2020-08" db="EMBL/GenBank/DDBJ databases">
        <title>The Agave Microbiome: Exploring the role of microbial communities in plant adaptations to desert environments.</title>
        <authorList>
            <person name="Partida-Martinez L.P."/>
        </authorList>
    </citation>
    <scope>NUCLEOTIDE SEQUENCE [LARGE SCALE GENOMIC DNA]</scope>
    <source>
        <strain evidence="5">AT2.8</strain>
    </source>
</reference>
<proteinExistence type="predicted"/>
<dbReference type="InterPro" id="IPR000192">
    <property type="entry name" value="Aminotrans_V_dom"/>
</dbReference>
<dbReference type="InterPro" id="IPR015421">
    <property type="entry name" value="PyrdxlP-dep_Trfase_major"/>
</dbReference>
<comment type="cofactor">
    <cofactor evidence="1">
        <name>pyridoxal 5'-phosphate</name>
        <dbReference type="ChEBI" id="CHEBI:597326"/>
    </cofactor>
</comment>
<protein>
    <submittedName>
        <fullName evidence="4">Selenocysteine lyase/cysteine desulfurase</fullName>
    </submittedName>
</protein>
<keyword evidence="4" id="KW-0456">Lyase</keyword>
<dbReference type="PANTHER" id="PTHR43586">
    <property type="entry name" value="CYSTEINE DESULFURASE"/>
    <property type="match status" value="1"/>
</dbReference>
<evidence type="ECO:0000313" key="4">
    <source>
        <dbReference type="EMBL" id="NYE09244.1"/>
    </source>
</evidence>
<dbReference type="Gene3D" id="3.40.640.10">
    <property type="entry name" value="Type I PLP-dependent aspartate aminotransferase-like (Major domain)"/>
    <property type="match status" value="1"/>
</dbReference>
<dbReference type="SUPFAM" id="SSF53383">
    <property type="entry name" value="PLP-dependent transferases"/>
    <property type="match status" value="1"/>
</dbReference>
<gene>
    <name evidence="4" type="ORF">F4694_006101</name>
</gene>
<sequence>MITARIGSKLYHLPENLEDYFHKFRSGIIGINQQFDSPYGKKPIIYADWTASGRLFRPIEQKISEVFGPFMANTHTESNITSLMMTGIYSQSRRIIKEHVNADENDALILDGFGMTSVMNKLQRFLGIRVPEQWTDRIKLSKRETPVVFLTHMEHHSNQTSWLETLADVEIIRPDSKGNVDINHLEQLLSQYRDRAIKIGSFTACSNVTGIQTPYHQLAKIMHKHGGLCFVDFAASAPYVKIDMHPKDPMEKLDAILFSPHKFLGGPGTSGVLLFDKSIYTNKVPDHPGGGTVTWTNPWGGHQYIKDIELREDGGTPGILQAIRTALCIKLKEQMGVEQILAREKEQLEMLLTGLEDIPKLHVLERQQRNRIGIVSFTITDIHYNLIVRLLNDRYGFQVRGGCSCAGTYGHYLLEIDQNKSKQISNKIDLGDLSSKPGWVRFSLHPIMTNAEIRLFIKAMKEITSNIDDWKRDYVYDPATNDYFYTKHTRQDMSPLFSLGD</sequence>
<evidence type="ECO:0000256" key="2">
    <source>
        <dbReference type="ARBA" id="ARBA00022898"/>
    </source>
</evidence>
<dbReference type="Proteomes" id="UP000548423">
    <property type="component" value="Unassembled WGS sequence"/>
</dbReference>
<keyword evidence="2" id="KW-0663">Pyridoxal phosphate</keyword>
<dbReference type="EMBL" id="JACCBX010000019">
    <property type="protein sequence ID" value="NYE09244.1"/>
    <property type="molecule type" value="Genomic_DNA"/>
</dbReference>